<name>A0ACD1HDY7_9EURO</name>
<organism evidence="1 2">
    <name type="scientific">Aspergillus aculeatinus CBS 121060</name>
    <dbReference type="NCBI Taxonomy" id="1448322"/>
    <lineage>
        <taxon>Eukaryota</taxon>
        <taxon>Fungi</taxon>
        <taxon>Dikarya</taxon>
        <taxon>Ascomycota</taxon>
        <taxon>Pezizomycotina</taxon>
        <taxon>Eurotiomycetes</taxon>
        <taxon>Eurotiomycetidae</taxon>
        <taxon>Eurotiales</taxon>
        <taxon>Aspergillaceae</taxon>
        <taxon>Aspergillus</taxon>
        <taxon>Aspergillus subgen. Circumdati</taxon>
    </lineage>
</organism>
<evidence type="ECO:0000313" key="1">
    <source>
        <dbReference type="EMBL" id="RAH71606.1"/>
    </source>
</evidence>
<evidence type="ECO:0000313" key="2">
    <source>
        <dbReference type="Proteomes" id="UP000249661"/>
    </source>
</evidence>
<accession>A0ACD1HDY7</accession>
<keyword evidence="2" id="KW-1185">Reference proteome</keyword>
<gene>
    <name evidence="1" type="ORF">BO66DRAFT_53112</name>
</gene>
<proteinExistence type="predicted"/>
<protein>
    <submittedName>
        <fullName evidence="1">Uncharacterized protein</fullName>
    </submittedName>
</protein>
<sequence>MIMILTVAHQPCPVYLGFMRYALSCKCAANCAGRSCGHSLSAQKRKTVSRQEMAPTRLYCSSTSTIMLTT</sequence>
<dbReference type="Proteomes" id="UP000249661">
    <property type="component" value="Unassembled WGS sequence"/>
</dbReference>
<reference evidence="1" key="1">
    <citation type="submission" date="2018-02" db="EMBL/GenBank/DDBJ databases">
        <title>The genomes of Aspergillus section Nigri reveals drivers in fungal speciation.</title>
        <authorList>
            <consortium name="DOE Joint Genome Institute"/>
            <person name="Vesth T.C."/>
            <person name="Nybo J."/>
            <person name="Theobald S."/>
            <person name="Brandl J."/>
            <person name="Frisvad J.C."/>
            <person name="Nielsen K.F."/>
            <person name="Lyhne E.K."/>
            <person name="Kogle M.E."/>
            <person name="Kuo A."/>
            <person name="Riley R."/>
            <person name="Clum A."/>
            <person name="Nolan M."/>
            <person name="Lipzen A."/>
            <person name="Salamov A."/>
            <person name="Henrissat B."/>
            <person name="Wiebenga A."/>
            <person name="De vries R.P."/>
            <person name="Grigoriev I.V."/>
            <person name="Mortensen U.H."/>
            <person name="Andersen M.R."/>
            <person name="Baker S.E."/>
        </authorList>
    </citation>
    <scope>NUCLEOTIDE SEQUENCE</scope>
    <source>
        <strain evidence="1">CBS 121060</strain>
    </source>
</reference>
<dbReference type="EMBL" id="KZ824948">
    <property type="protein sequence ID" value="RAH71606.1"/>
    <property type="molecule type" value="Genomic_DNA"/>
</dbReference>